<reference evidence="7" key="1">
    <citation type="submission" date="2017-09" db="EMBL/GenBank/DDBJ databases">
        <title>Depth-based differentiation of microbial function through sediment-hosted aquifers and enrichment of novel symbionts in the deep terrestrial subsurface.</title>
        <authorList>
            <person name="Probst A.J."/>
            <person name="Ladd B."/>
            <person name="Jarett J.K."/>
            <person name="Geller-Mcgrath D.E."/>
            <person name="Sieber C.M.K."/>
            <person name="Emerson J.B."/>
            <person name="Anantharaman K."/>
            <person name="Thomas B.C."/>
            <person name="Malmstrom R."/>
            <person name="Stieglmeier M."/>
            <person name="Klingl A."/>
            <person name="Woyke T."/>
            <person name="Ryan C.M."/>
            <person name="Banfield J.F."/>
        </authorList>
    </citation>
    <scope>NUCLEOTIDE SEQUENCE [LARGE SCALE GENOMIC DNA]</scope>
</reference>
<dbReference type="InterPro" id="IPR000914">
    <property type="entry name" value="SBP_5_dom"/>
</dbReference>
<keyword evidence="4" id="KW-0472">Membrane</keyword>
<evidence type="ECO:0000259" key="5">
    <source>
        <dbReference type="Pfam" id="PF00496"/>
    </source>
</evidence>
<evidence type="ECO:0000256" key="4">
    <source>
        <dbReference type="SAM" id="Phobius"/>
    </source>
</evidence>
<comment type="caution">
    <text evidence="6">The sequence shown here is derived from an EMBL/GenBank/DDBJ whole genome shotgun (WGS) entry which is preliminary data.</text>
</comment>
<comment type="similarity">
    <text evidence="1">Belongs to the bacterial solute-binding protein 5 family.</text>
</comment>
<evidence type="ECO:0000256" key="3">
    <source>
        <dbReference type="ARBA" id="ARBA00022729"/>
    </source>
</evidence>
<dbReference type="PANTHER" id="PTHR30290">
    <property type="entry name" value="PERIPLASMIC BINDING COMPONENT OF ABC TRANSPORTER"/>
    <property type="match status" value="1"/>
</dbReference>
<feature type="transmembrane region" description="Helical" evidence="4">
    <location>
        <begin position="72"/>
        <end position="94"/>
    </location>
</feature>
<gene>
    <name evidence="6" type="ORF">COX77_04180</name>
</gene>
<dbReference type="Pfam" id="PF00496">
    <property type="entry name" value="SBP_bac_5"/>
    <property type="match status" value="1"/>
</dbReference>
<protein>
    <recommendedName>
        <fullName evidence="5">Solute-binding protein family 5 domain-containing protein</fullName>
    </recommendedName>
</protein>
<dbReference type="PANTHER" id="PTHR30290:SF9">
    <property type="entry name" value="OLIGOPEPTIDE-BINDING PROTEIN APPA"/>
    <property type="match status" value="1"/>
</dbReference>
<dbReference type="GO" id="GO:1904680">
    <property type="term" value="F:peptide transmembrane transporter activity"/>
    <property type="evidence" value="ECO:0007669"/>
    <property type="project" value="TreeGrafter"/>
</dbReference>
<keyword evidence="2" id="KW-0813">Transport</keyword>
<proteinExistence type="inferred from homology"/>
<sequence length="612" mass="70027">MSKKLKFFSWLTFTKSSLIKFIERILANSLNRNKNLSPEIDQQLISQLPTSRWPAWSQLKQLPHYLNSREWLVLRVAIIMTIVGLVGAGLAFYWQHSVLVPKQGGEYTEGLIGSPNLINPLLSQYNDVDRDLTRLIFNGLLKYDQQGNLTTDLAEKINISTDQKQIIITLKNNILWHDGEQVTANDVIFTIASIQEIAWQSPYRAAFTNVQVEKIDDLNVKISLDQGALNFLNNLIVGLIPEHLWSTVSTSNVTLAELNKKPIGTGPFQFSTLTKDRSGSIKSLVLIRNDRYFTTPAFLDSITFKFYGDYETGVQALKNKNVDGLNFLPREFTSEADKNKDLILHELSRPQYAAIFFNTKKNSLLKDQAIRKGLALAIDRDKIINEVLGGEGQIIDSPILPGYTGHTEDVAKYNYNVNEASSWLDKTGWLKVDGQPYRQKKGAELIIKLTTVENPEYQQVVAIIKDNWEKIGVKTAVEIVPKEQIREQIIKNRNYEALLFGQIIKSDPYPFWHSSQVDDPGLNLSIWADKTIDTQLEQIRQTSDEQQRAQLIVDWQKNLTNFAPAIFLYNPIYIYPIDKKILNVNIKNINSTPDRFNDITNWHIKSKRVFQW</sequence>
<dbReference type="Proteomes" id="UP000230405">
    <property type="component" value="Unassembled WGS sequence"/>
</dbReference>
<accession>A0A2M7VDN9</accession>
<evidence type="ECO:0000313" key="6">
    <source>
        <dbReference type="EMBL" id="PIZ98566.1"/>
    </source>
</evidence>
<dbReference type="Gene3D" id="3.40.190.10">
    <property type="entry name" value="Periplasmic binding protein-like II"/>
    <property type="match status" value="1"/>
</dbReference>
<dbReference type="GO" id="GO:0015833">
    <property type="term" value="P:peptide transport"/>
    <property type="evidence" value="ECO:0007669"/>
    <property type="project" value="TreeGrafter"/>
</dbReference>
<dbReference type="SUPFAM" id="SSF53850">
    <property type="entry name" value="Periplasmic binding protein-like II"/>
    <property type="match status" value="1"/>
</dbReference>
<dbReference type="CDD" id="cd08513">
    <property type="entry name" value="PBP2_thermophilic_Hb8_like"/>
    <property type="match status" value="1"/>
</dbReference>
<dbReference type="Gene3D" id="3.10.105.10">
    <property type="entry name" value="Dipeptide-binding Protein, Domain 3"/>
    <property type="match status" value="1"/>
</dbReference>
<dbReference type="InterPro" id="IPR039424">
    <property type="entry name" value="SBP_5"/>
</dbReference>
<evidence type="ECO:0000256" key="1">
    <source>
        <dbReference type="ARBA" id="ARBA00005695"/>
    </source>
</evidence>
<name>A0A2M7VDN9_9BACT</name>
<keyword evidence="3" id="KW-0732">Signal</keyword>
<dbReference type="AlphaFoldDB" id="A0A2M7VDN9"/>
<dbReference type="EMBL" id="PFPO01000078">
    <property type="protein sequence ID" value="PIZ98566.1"/>
    <property type="molecule type" value="Genomic_DNA"/>
</dbReference>
<keyword evidence="4" id="KW-0812">Transmembrane</keyword>
<organism evidence="6 7">
    <name type="scientific">Candidatus Komeilibacteria bacterium CG_4_10_14_0_2_um_filter_37_10</name>
    <dbReference type="NCBI Taxonomy" id="1974470"/>
    <lineage>
        <taxon>Bacteria</taxon>
        <taxon>Candidatus Komeiliibacteriota</taxon>
    </lineage>
</organism>
<feature type="domain" description="Solute-binding protein family 5" evidence="5">
    <location>
        <begin position="149"/>
        <end position="512"/>
    </location>
</feature>
<keyword evidence="4" id="KW-1133">Transmembrane helix</keyword>
<evidence type="ECO:0000313" key="7">
    <source>
        <dbReference type="Proteomes" id="UP000230405"/>
    </source>
</evidence>
<dbReference type="Gene3D" id="3.90.76.10">
    <property type="entry name" value="Dipeptide-binding Protein, Domain 1"/>
    <property type="match status" value="1"/>
</dbReference>
<evidence type="ECO:0000256" key="2">
    <source>
        <dbReference type="ARBA" id="ARBA00022448"/>
    </source>
</evidence>